<evidence type="ECO:0000313" key="2">
    <source>
        <dbReference type="Proteomes" id="UP001147148"/>
    </source>
</evidence>
<comment type="caution">
    <text evidence="1">The sequence shown here is derived from an EMBL/GenBank/DDBJ whole genome shotgun (WGS) entry which is preliminary data.</text>
</comment>
<dbReference type="Proteomes" id="UP001147148">
    <property type="component" value="Unassembled WGS sequence"/>
</dbReference>
<reference evidence="1" key="1">
    <citation type="submission" date="2022-10" db="EMBL/GenBank/DDBJ databases">
        <title>Vagococcus sp. isolated from poultry meat.</title>
        <authorList>
            <person name="Johansson P."/>
            <person name="Bjorkroth J."/>
        </authorList>
    </citation>
    <scope>NUCLEOTIDE SEQUENCE</scope>
    <source>
        <strain evidence="1">PNs007</strain>
    </source>
</reference>
<protein>
    <submittedName>
        <fullName evidence="1">Uncharacterized protein</fullName>
    </submittedName>
</protein>
<organism evidence="1 2">
    <name type="scientific">Vagococcus proximus</name>
    <dbReference type="NCBI Taxonomy" id="2991417"/>
    <lineage>
        <taxon>Bacteria</taxon>
        <taxon>Bacillati</taxon>
        <taxon>Bacillota</taxon>
        <taxon>Bacilli</taxon>
        <taxon>Lactobacillales</taxon>
        <taxon>Enterococcaceae</taxon>
        <taxon>Vagococcus</taxon>
    </lineage>
</organism>
<accession>A0ABT5X2N9</accession>
<sequence length="136" mass="14894">MRATPYIDKKFYDDVFNGVSVEATDFEKFVVRASDVIDQVTAYQIGYIGLSQFSDLVVGLIKKATAAQVEYYQLEGVDIDTTGSDSDAKSVSVGKFSYTGSQGDQSKQAARVGPNVLAYLDGTNLVKKNEVRMRVI</sequence>
<evidence type="ECO:0000313" key="1">
    <source>
        <dbReference type="EMBL" id="MDF0480264.1"/>
    </source>
</evidence>
<dbReference type="EMBL" id="JAPDSH010000006">
    <property type="protein sequence ID" value="MDF0480264.1"/>
    <property type="molecule type" value="Genomic_DNA"/>
</dbReference>
<keyword evidence="2" id="KW-1185">Reference proteome</keyword>
<gene>
    <name evidence="1" type="ORF">OL233_08205</name>
</gene>
<name>A0ABT5X2N9_9ENTE</name>
<proteinExistence type="predicted"/>